<dbReference type="EMBL" id="FQWQ01000001">
    <property type="protein sequence ID" value="SHG47181.1"/>
    <property type="molecule type" value="Genomic_DNA"/>
</dbReference>
<sequence length="429" mass="47847">MLKFTRQLSFLVVLFGFLFGFTACQDEGEKEIVTGKGAIKVVLVSSTAQIGTTPFDVTILNAKNQVLYTFTGVTTADSDKSYALEPGEYKVSIRSKRSEVLQITDHLFSGTSDFFVITSAQTIDIPVPTHAEPFEQWVRVADAPFSPRYGSTSFIIDSTIYVGLGANFLNERFQDWWSYSIATNTWTQLRNFPGAKRFATLGFSANDKGYVCLGYAEDNSNLIELWEYNPVDDSWERLADFPGDGRSSATAFVLDDKIHVGSGIRNGYISLLDFYAYDRIQNKWSGIVDFPGDSTYGFTSLTINNTSHLLAGVVDNDVRTKQHFIYNAATGWAQQPDFPGEARLEGVAFGINGIAYFGLGSIDNNTPGRDFWKFDPENSAWTQVDDFVGQRRFIMMSGSNGYIGYAGLGYYGNTMYNDLYLYFPAVEKN</sequence>
<evidence type="ECO:0000313" key="5">
    <source>
        <dbReference type="Proteomes" id="UP000184212"/>
    </source>
</evidence>
<dbReference type="PANTHER" id="PTHR47435">
    <property type="entry name" value="KELCH REPEAT PROTEIN (AFU_ORTHOLOGUE AFUA_5G12780)"/>
    <property type="match status" value="1"/>
</dbReference>
<gene>
    <name evidence="4" type="ORF">SAMN04488109_0422</name>
</gene>
<name>A0A1M5K358_9BACT</name>
<evidence type="ECO:0000256" key="2">
    <source>
        <dbReference type="ARBA" id="ARBA00023004"/>
    </source>
</evidence>
<reference evidence="4 5" key="1">
    <citation type="submission" date="2016-11" db="EMBL/GenBank/DDBJ databases">
        <authorList>
            <person name="Jaros S."/>
            <person name="Januszkiewicz K."/>
            <person name="Wedrychowicz H."/>
        </authorList>
    </citation>
    <scope>NUCLEOTIDE SEQUENCE [LARGE SCALE GENOMIC DNA]</scope>
    <source>
        <strain evidence="4 5">DSM 24574</strain>
    </source>
</reference>
<dbReference type="STRING" id="947013.SAMN04488109_0422"/>
<dbReference type="SUPFAM" id="SSF117281">
    <property type="entry name" value="Kelch motif"/>
    <property type="match status" value="2"/>
</dbReference>
<keyword evidence="2" id="KW-0408">Iron</keyword>
<proteinExistence type="predicted"/>
<feature type="signal peptide" evidence="3">
    <location>
        <begin position="1"/>
        <end position="25"/>
    </location>
</feature>
<dbReference type="InterPro" id="IPR015915">
    <property type="entry name" value="Kelch-typ_b-propeller"/>
</dbReference>
<keyword evidence="5" id="KW-1185">Reference proteome</keyword>
<evidence type="ECO:0000313" key="4">
    <source>
        <dbReference type="EMBL" id="SHG47181.1"/>
    </source>
</evidence>
<dbReference type="Proteomes" id="UP000184212">
    <property type="component" value="Unassembled WGS sequence"/>
</dbReference>
<dbReference type="PROSITE" id="PS51257">
    <property type="entry name" value="PROKAR_LIPOPROTEIN"/>
    <property type="match status" value="1"/>
</dbReference>
<keyword evidence="1" id="KW-0677">Repeat</keyword>
<feature type="chain" id="PRO_5013064679" evidence="3">
    <location>
        <begin position="26"/>
        <end position="429"/>
    </location>
</feature>
<dbReference type="AlphaFoldDB" id="A0A1M5K358"/>
<accession>A0A1M5K358</accession>
<dbReference type="Gene3D" id="2.120.10.80">
    <property type="entry name" value="Kelch-type beta propeller"/>
    <property type="match status" value="2"/>
</dbReference>
<dbReference type="RefSeq" id="WP_073130612.1">
    <property type="nucleotide sequence ID" value="NZ_FQWQ01000001.1"/>
</dbReference>
<evidence type="ECO:0000256" key="3">
    <source>
        <dbReference type="SAM" id="SignalP"/>
    </source>
</evidence>
<dbReference type="OrthoDB" id="103335at2"/>
<dbReference type="PANTHER" id="PTHR47435:SF4">
    <property type="entry name" value="KELCH REPEAT PROTEIN (AFU_ORTHOLOGUE AFUA_5G12780)"/>
    <property type="match status" value="1"/>
</dbReference>
<evidence type="ECO:0000256" key="1">
    <source>
        <dbReference type="ARBA" id="ARBA00022737"/>
    </source>
</evidence>
<organism evidence="4 5">
    <name type="scientific">Chryseolinea serpens</name>
    <dbReference type="NCBI Taxonomy" id="947013"/>
    <lineage>
        <taxon>Bacteria</taxon>
        <taxon>Pseudomonadati</taxon>
        <taxon>Bacteroidota</taxon>
        <taxon>Cytophagia</taxon>
        <taxon>Cytophagales</taxon>
        <taxon>Fulvivirgaceae</taxon>
        <taxon>Chryseolinea</taxon>
    </lineage>
</organism>
<protein>
    <submittedName>
        <fullName evidence="4">Galactose oxidase, central domain</fullName>
    </submittedName>
</protein>
<keyword evidence="3" id="KW-0732">Signal</keyword>